<evidence type="ECO:0000313" key="1">
    <source>
        <dbReference type="EMBL" id="KAJ2979668.1"/>
    </source>
</evidence>
<keyword evidence="2" id="KW-1185">Reference proteome</keyword>
<accession>A0ACC1NMT3</accession>
<protein>
    <submittedName>
        <fullName evidence="1">Uncharacterized protein</fullName>
    </submittedName>
</protein>
<sequence length="573" mass="63248">MILRLAFAGGVLPAYVIALAAFHGAALDGNQKPENSLFKCKLPPSVDPSSDGLPAAQDIFSGEKALKLQVERHSAIVRIPSISYDDSGEPLEDPRWEVFYTLHEKLESLYPNVHHRMDRQTVNTFGLVYTIKGADSSLKPLMLAAHQDVVPTGDASLWSYPPFSGHFDGRWLWGRGASDDKNSLTALMSALEALLANPRWIPKRTIIFALGFDEESSGRRGAGTIGPYLESLYGPNSMALILDEGGMGLDLIGNDTLYALPAVREKGHVDIWIELYVNGGHSSTPFPHTGIGIMSEIVTNFESHPWEPKLIDGSPVHKHYICQSEYSPNAAPEITKLIKKSDLNNLAKVLAAIDRSTHYRLQTSQAVDYFLGGVKINAMPEYIKIGINHRVAPQDSIPAVKANVLQRIKPIVDKYGLTVKAFKDEAQDSDFELDESFNDGIVDPMYEVEYNGTLVLTSTQETLVTPISPTTGQVWDIFSGTIQHSFAFDGGKVVPVGELMTGNTDTRHYLNLTPNIYRWVPIRQGHALNAHTFDERIDMESHLEIASFYYDLIRNFDASNAASNVEAPEVGEL</sequence>
<evidence type="ECO:0000313" key="2">
    <source>
        <dbReference type="Proteomes" id="UP001143856"/>
    </source>
</evidence>
<name>A0ACC1NMT3_9PEZI</name>
<reference evidence="1" key="1">
    <citation type="submission" date="2022-10" db="EMBL/GenBank/DDBJ databases">
        <title>Genome Sequence of Xylaria curta.</title>
        <authorList>
            <person name="Buettner E."/>
        </authorList>
    </citation>
    <scope>NUCLEOTIDE SEQUENCE</scope>
    <source>
        <strain evidence="1">Babe10</strain>
    </source>
</reference>
<gene>
    <name evidence="1" type="ORF">NUW58_g7146</name>
</gene>
<dbReference type="Proteomes" id="UP001143856">
    <property type="component" value="Unassembled WGS sequence"/>
</dbReference>
<organism evidence="1 2">
    <name type="scientific">Xylaria curta</name>
    <dbReference type="NCBI Taxonomy" id="42375"/>
    <lineage>
        <taxon>Eukaryota</taxon>
        <taxon>Fungi</taxon>
        <taxon>Dikarya</taxon>
        <taxon>Ascomycota</taxon>
        <taxon>Pezizomycotina</taxon>
        <taxon>Sordariomycetes</taxon>
        <taxon>Xylariomycetidae</taxon>
        <taxon>Xylariales</taxon>
        <taxon>Xylariaceae</taxon>
        <taxon>Xylaria</taxon>
    </lineage>
</organism>
<dbReference type="EMBL" id="JAPDGR010001781">
    <property type="protein sequence ID" value="KAJ2979668.1"/>
    <property type="molecule type" value="Genomic_DNA"/>
</dbReference>
<comment type="caution">
    <text evidence="1">The sequence shown here is derived from an EMBL/GenBank/DDBJ whole genome shotgun (WGS) entry which is preliminary data.</text>
</comment>
<proteinExistence type="predicted"/>